<sequence length="357" mass="35691">MEAMSTDRSAPAVPATGTWRAKVPGLALAVALALVATAVGTAVPVVGGPVAGVVLGVLVGVLVRRRADPSSVAVLSPGLTLASKLVLQVAVVLLGARLSLAQVAQVGVGSLPVMLGTVVVCLVAAAVLGRLLGIDRELRVLIGTGTAICGASAIAAVTPVVRASGSNVAYALSTVFAFNIGAVLLFPPLGQLLGMDQETFGLFAGTAVNDTSSVVAAATTFGSVAADHAVVVKLVRTLLIIPIVIGLAVLVARRDRLAAGDAVGAPRPPVWRLVPWFLVGFLLLATLNSIGLVPESWHGPLATAAAFLITVALTAIGLSTDVPALRAAGLKPLLFGGALWLLVTLSALGLMALTGAP</sequence>
<evidence type="ECO:0000256" key="1">
    <source>
        <dbReference type="ARBA" id="ARBA00004651"/>
    </source>
</evidence>
<dbReference type="EMBL" id="UETB01000001">
    <property type="protein sequence ID" value="SSA37172.1"/>
    <property type="molecule type" value="Genomic_DNA"/>
</dbReference>
<organism evidence="8 9">
    <name type="scientific">Georgenia satyanarayanai</name>
    <dbReference type="NCBI Taxonomy" id="860221"/>
    <lineage>
        <taxon>Bacteria</taxon>
        <taxon>Bacillati</taxon>
        <taxon>Actinomycetota</taxon>
        <taxon>Actinomycetes</taxon>
        <taxon>Micrococcales</taxon>
        <taxon>Bogoriellaceae</taxon>
        <taxon>Georgenia</taxon>
    </lineage>
</organism>
<evidence type="ECO:0000313" key="8">
    <source>
        <dbReference type="EMBL" id="SSA37172.1"/>
    </source>
</evidence>
<dbReference type="InterPro" id="IPR018383">
    <property type="entry name" value="UPF0324_pro"/>
</dbReference>
<keyword evidence="4 7" id="KW-0812">Transmembrane</keyword>
<feature type="transmembrane region" description="Helical" evidence="7">
    <location>
        <begin position="21"/>
        <end position="39"/>
    </location>
</feature>
<feature type="transmembrane region" description="Helical" evidence="7">
    <location>
        <begin position="234"/>
        <end position="252"/>
    </location>
</feature>
<feature type="transmembrane region" description="Helical" evidence="7">
    <location>
        <begin position="332"/>
        <end position="353"/>
    </location>
</feature>
<dbReference type="PANTHER" id="PTHR30106:SF1">
    <property type="entry name" value="UPF0324 MEMBRANE PROTEIN FN0533"/>
    <property type="match status" value="1"/>
</dbReference>
<evidence type="ECO:0000256" key="3">
    <source>
        <dbReference type="ARBA" id="ARBA00022475"/>
    </source>
</evidence>
<evidence type="ECO:0000313" key="9">
    <source>
        <dbReference type="Proteomes" id="UP000250222"/>
    </source>
</evidence>
<comment type="similarity">
    <text evidence="2">Belongs to the UPF0324 family.</text>
</comment>
<evidence type="ECO:0000256" key="7">
    <source>
        <dbReference type="SAM" id="Phobius"/>
    </source>
</evidence>
<dbReference type="GO" id="GO:0005886">
    <property type="term" value="C:plasma membrane"/>
    <property type="evidence" value="ECO:0007669"/>
    <property type="project" value="UniProtKB-SubCell"/>
</dbReference>
<feature type="transmembrane region" description="Helical" evidence="7">
    <location>
        <begin position="108"/>
        <end position="128"/>
    </location>
</feature>
<keyword evidence="6 7" id="KW-0472">Membrane</keyword>
<evidence type="ECO:0000256" key="4">
    <source>
        <dbReference type="ARBA" id="ARBA00022692"/>
    </source>
</evidence>
<proteinExistence type="inferred from homology"/>
<evidence type="ECO:0000256" key="6">
    <source>
        <dbReference type="ARBA" id="ARBA00023136"/>
    </source>
</evidence>
<feature type="transmembrane region" description="Helical" evidence="7">
    <location>
        <begin position="273"/>
        <end position="293"/>
    </location>
</feature>
<feature type="transmembrane region" description="Helical" evidence="7">
    <location>
        <begin position="167"/>
        <end position="187"/>
    </location>
</feature>
<keyword evidence="5 7" id="KW-1133">Transmembrane helix</keyword>
<protein>
    <submittedName>
        <fullName evidence="8">Conserved hypothetical integral membrane protein</fullName>
    </submittedName>
</protein>
<comment type="subcellular location">
    <subcellularLocation>
        <location evidence="1">Cell membrane</location>
        <topology evidence="1">Multi-pass membrane protein</topology>
    </subcellularLocation>
</comment>
<feature type="transmembrane region" description="Helical" evidence="7">
    <location>
        <begin position="299"/>
        <end position="320"/>
    </location>
</feature>
<reference evidence="8 9" key="1">
    <citation type="submission" date="2016-10" db="EMBL/GenBank/DDBJ databases">
        <authorList>
            <person name="Cai Z."/>
        </authorList>
    </citation>
    <scope>NUCLEOTIDE SEQUENCE [LARGE SCALE GENOMIC DNA]</scope>
    <source>
        <strain evidence="8 9">CGMCC 1.10826</strain>
    </source>
</reference>
<dbReference type="Proteomes" id="UP000250222">
    <property type="component" value="Unassembled WGS sequence"/>
</dbReference>
<feature type="transmembrane region" description="Helical" evidence="7">
    <location>
        <begin position="75"/>
        <end position="96"/>
    </location>
</feature>
<feature type="transmembrane region" description="Helical" evidence="7">
    <location>
        <begin position="140"/>
        <end position="161"/>
    </location>
</feature>
<evidence type="ECO:0000256" key="2">
    <source>
        <dbReference type="ARBA" id="ARBA00007977"/>
    </source>
</evidence>
<evidence type="ECO:0000256" key="5">
    <source>
        <dbReference type="ARBA" id="ARBA00022989"/>
    </source>
</evidence>
<name>A0A2Y9BVD9_9MICO</name>
<dbReference type="Pfam" id="PF03601">
    <property type="entry name" value="Cons_hypoth698"/>
    <property type="match status" value="1"/>
</dbReference>
<keyword evidence="9" id="KW-1185">Reference proteome</keyword>
<accession>A0A2Y9BVD9</accession>
<dbReference type="AlphaFoldDB" id="A0A2Y9BVD9"/>
<gene>
    <name evidence="8" type="ORF">SAMN05216184_101782</name>
</gene>
<dbReference type="PANTHER" id="PTHR30106">
    <property type="entry name" value="INNER MEMBRANE PROTEIN YEIH-RELATED"/>
    <property type="match status" value="1"/>
</dbReference>
<keyword evidence="3" id="KW-1003">Cell membrane</keyword>